<dbReference type="Gene3D" id="3.40.50.300">
    <property type="entry name" value="P-loop containing nucleotide triphosphate hydrolases"/>
    <property type="match status" value="1"/>
</dbReference>
<evidence type="ECO:0000313" key="6">
    <source>
        <dbReference type="Proteomes" id="UP000287144"/>
    </source>
</evidence>
<gene>
    <name evidence="5" type="ORF">CEP52_014596</name>
</gene>
<dbReference type="InterPro" id="IPR024156">
    <property type="entry name" value="Small_GTPase_ARF"/>
</dbReference>
<dbReference type="Pfam" id="PF00025">
    <property type="entry name" value="Arf"/>
    <property type="match status" value="1"/>
</dbReference>
<dbReference type="STRING" id="1325735.A0A428SKW4"/>
<reference evidence="5 6" key="1">
    <citation type="submission" date="2017-06" db="EMBL/GenBank/DDBJ databases">
        <title>Comparative genomic analysis of Ambrosia Fusariam Clade fungi.</title>
        <authorList>
            <person name="Stajich J.E."/>
            <person name="Carrillo J."/>
            <person name="Kijimoto T."/>
            <person name="Eskalen A."/>
            <person name="O'Donnell K."/>
            <person name="Kasson M."/>
        </authorList>
    </citation>
    <scope>NUCLEOTIDE SEQUENCE [LARGE SCALE GENOMIC DNA]</scope>
    <source>
        <strain evidence="5 6">NRRL62579</strain>
    </source>
</reference>
<dbReference type="PRINTS" id="PR00328">
    <property type="entry name" value="SAR1GTPBP"/>
</dbReference>
<dbReference type="EMBL" id="NKCK01000231">
    <property type="protein sequence ID" value="RSL90433.1"/>
    <property type="molecule type" value="Genomic_DNA"/>
</dbReference>
<feature type="binding site" evidence="3">
    <location>
        <begin position="123"/>
        <end position="126"/>
    </location>
    <ligand>
        <name>GTP</name>
        <dbReference type="ChEBI" id="CHEBI:37565"/>
    </ligand>
</feature>
<dbReference type="GO" id="GO:0005525">
    <property type="term" value="F:GTP binding"/>
    <property type="evidence" value="ECO:0007669"/>
    <property type="project" value="UniProtKB-KW"/>
</dbReference>
<dbReference type="InterPro" id="IPR006689">
    <property type="entry name" value="Small_GTPase_ARF/SAR"/>
</dbReference>
<sequence length="207" mass="23318">MGQTISSLWTPPKISVVLIGLPSAGKTAIVWHLLHRAVPARIPARSMLEIDTVTRNGQSFDLFDYDGDEKYRPAWKSFFAPRDSIIFVVDSVDRDNMDEAREVLHRLLLAEILKLKPVVVFANKQDSPEAMSVDELVDVLGIRDELEKGKRCALVLWMVEALLKASNGFVYTWKSMEESGSSQVGGRPHVGILHFDDLCMRYGFIKD</sequence>
<dbReference type="GO" id="GO:0003924">
    <property type="term" value="F:GTPase activity"/>
    <property type="evidence" value="ECO:0007669"/>
    <property type="project" value="InterPro"/>
</dbReference>
<organism evidence="5 6">
    <name type="scientific">Fusarium oligoseptatum</name>
    <dbReference type="NCBI Taxonomy" id="2604345"/>
    <lineage>
        <taxon>Eukaryota</taxon>
        <taxon>Fungi</taxon>
        <taxon>Dikarya</taxon>
        <taxon>Ascomycota</taxon>
        <taxon>Pezizomycotina</taxon>
        <taxon>Sordariomycetes</taxon>
        <taxon>Hypocreomycetidae</taxon>
        <taxon>Hypocreales</taxon>
        <taxon>Nectriaceae</taxon>
        <taxon>Fusarium</taxon>
        <taxon>Fusarium solani species complex</taxon>
    </lineage>
</organism>
<evidence type="ECO:0000256" key="4">
    <source>
        <dbReference type="PIRSR" id="PIRSR606689-2"/>
    </source>
</evidence>
<name>A0A428SKW4_9HYPO</name>
<dbReference type="SMART" id="SM00177">
    <property type="entry name" value="ARF"/>
    <property type="match status" value="1"/>
</dbReference>
<feature type="binding site" evidence="4">
    <location>
        <position position="27"/>
    </location>
    <ligand>
        <name>Mg(2+)</name>
        <dbReference type="ChEBI" id="CHEBI:18420"/>
    </ligand>
</feature>
<proteinExistence type="predicted"/>
<dbReference type="SUPFAM" id="SSF52540">
    <property type="entry name" value="P-loop containing nucleoside triphosphate hydrolases"/>
    <property type="match status" value="1"/>
</dbReference>
<protein>
    <recommendedName>
        <fullName evidence="7">ADP-ribosylation factor</fullName>
    </recommendedName>
</protein>
<evidence type="ECO:0000313" key="5">
    <source>
        <dbReference type="EMBL" id="RSL90433.1"/>
    </source>
</evidence>
<dbReference type="PROSITE" id="PS51417">
    <property type="entry name" value="ARF"/>
    <property type="match status" value="1"/>
</dbReference>
<comment type="caution">
    <text evidence="5">The sequence shown here is derived from an EMBL/GenBank/DDBJ whole genome shotgun (WGS) entry which is preliminary data.</text>
</comment>
<accession>A0A428SKW4</accession>
<dbReference type="InterPro" id="IPR027417">
    <property type="entry name" value="P-loop_NTPase"/>
</dbReference>
<keyword evidence="4" id="KW-0460">Magnesium</keyword>
<keyword evidence="2 3" id="KW-0342">GTP-binding</keyword>
<evidence type="ECO:0008006" key="7">
    <source>
        <dbReference type="Google" id="ProtNLM"/>
    </source>
</evidence>
<dbReference type="Proteomes" id="UP000287144">
    <property type="component" value="Unassembled WGS sequence"/>
</dbReference>
<evidence type="ECO:0000256" key="3">
    <source>
        <dbReference type="PIRSR" id="PIRSR606689-1"/>
    </source>
</evidence>
<keyword evidence="6" id="KW-1185">Reference proteome</keyword>
<evidence type="ECO:0000256" key="2">
    <source>
        <dbReference type="ARBA" id="ARBA00023134"/>
    </source>
</evidence>
<dbReference type="AlphaFoldDB" id="A0A428SKW4"/>
<evidence type="ECO:0000256" key="1">
    <source>
        <dbReference type="ARBA" id="ARBA00022741"/>
    </source>
</evidence>
<dbReference type="PANTHER" id="PTHR11711">
    <property type="entry name" value="ADP RIBOSYLATION FACTOR-RELATED"/>
    <property type="match status" value="1"/>
</dbReference>
<keyword evidence="1 3" id="KW-0547">Nucleotide-binding</keyword>
<feature type="binding site" evidence="3">
    <location>
        <position position="67"/>
    </location>
    <ligand>
        <name>GTP</name>
        <dbReference type="ChEBI" id="CHEBI:37565"/>
    </ligand>
</feature>
<feature type="binding site" evidence="3">
    <location>
        <begin position="20"/>
        <end position="27"/>
    </location>
    <ligand>
        <name>GTP</name>
        <dbReference type="ChEBI" id="CHEBI:37565"/>
    </ligand>
</feature>
<dbReference type="SMART" id="SM00178">
    <property type="entry name" value="SAR"/>
    <property type="match status" value="1"/>
</dbReference>
<keyword evidence="4" id="KW-0479">Metal-binding</keyword>
<dbReference type="GO" id="GO:0046872">
    <property type="term" value="F:metal ion binding"/>
    <property type="evidence" value="ECO:0007669"/>
    <property type="project" value="UniProtKB-KW"/>
</dbReference>